<dbReference type="EMBL" id="CAKOFQ010008038">
    <property type="protein sequence ID" value="CAH2011126.1"/>
    <property type="molecule type" value="Genomic_DNA"/>
</dbReference>
<proteinExistence type="predicted"/>
<evidence type="ECO:0000256" key="1">
    <source>
        <dbReference type="SAM" id="MobiDB-lite"/>
    </source>
</evidence>
<sequence length="67" mass="7259">MTIRGSIEDTLSDESNTELPNNDNDEGTNSLTNNIDGPINQPENDGGQEDLLRASQRKTLTSSDVPI</sequence>
<accession>A0A9P0Q592</accession>
<name>A0A9P0Q592_ACAOB</name>
<evidence type="ECO:0000313" key="2">
    <source>
        <dbReference type="EMBL" id="CAH2011126.1"/>
    </source>
</evidence>
<dbReference type="AlphaFoldDB" id="A0A9P0Q592"/>
<feature type="compositionally biased region" description="Polar residues" evidence="1">
    <location>
        <begin position="57"/>
        <end position="67"/>
    </location>
</feature>
<evidence type="ECO:0000313" key="3">
    <source>
        <dbReference type="Proteomes" id="UP001152888"/>
    </source>
</evidence>
<feature type="region of interest" description="Disordered" evidence="1">
    <location>
        <begin position="1"/>
        <end position="67"/>
    </location>
</feature>
<dbReference type="Proteomes" id="UP001152888">
    <property type="component" value="Unassembled WGS sequence"/>
</dbReference>
<feature type="compositionally biased region" description="Polar residues" evidence="1">
    <location>
        <begin position="17"/>
        <end position="35"/>
    </location>
</feature>
<organism evidence="2 3">
    <name type="scientific">Acanthoscelides obtectus</name>
    <name type="common">Bean weevil</name>
    <name type="synonym">Bruchus obtectus</name>
    <dbReference type="NCBI Taxonomy" id="200917"/>
    <lineage>
        <taxon>Eukaryota</taxon>
        <taxon>Metazoa</taxon>
        <taxon>Ecdysozoa</taxon>
        <taxon>Arthropoda</taxon>
        <taxon>Hexapoda</taxon>
        <taxon>Insecta</taxon>
        <taxon>Pterygota</taxon>
        <taxon>Neoptera</taxon>
        <taxon>Endopterygota</taxon>
        <taxon>Coleoptera</taxon>
        <taxon>Polyphaga</taxon>
        <taxon>Cucujiformia</taxon>
        <taxon>Chrysomeloidea</taxon>
        <taxon>Chrysomelidae</taxon>
        <taxon>Bruchinae</taxon>
        <taxon>Bruchini</taxon>
        <taxon>Acanthoscelides</taxon>
    </lineage>
</organism>
<protein>
    <submittedName>
        <fullName evidence="2">Uncharacterized protein</fullName>
    </submittedName>
</protein>
<comment type="caution">
    <text evidence="2">The sequence shown here is derived from an EMBL/GenBank/DDBJ whole genome shotgun (WGS) entry which is preliminary data.</text>
</comment>
<gene>
    <name evidence="2" type="ORF">ACAOBT_LOCUS31983</name>
</gene>
<keyword evidence="3" id="KW-1185">Reference proteome</keyword>
<reference evidence="2" key="1">
    <citation type="submission" date="2022-03" db="EMBL/GenBank/DDBJ databases">
        <authorList>
            <person name="Sayadi A."/>
        </authorList>
    </citation>
    <scope>NUCLEOTIDE SEQUENCE</scope>
</reference>